<dbReference type="NCBIfam" id="TIGR00778">
    <property type="entry name" value="ahpD_dom"/>
    <property type="match status" value="1"/>
</dbReference>
<dbReference type="InterPro" id="IPR029032">
    <property type="entry name" value="AhpD-like"/>
</dbReference>
<gene>
    <name evidence="3" type="ORF">AB0C36_14705</name>
</gene>
<dbReference type="PANTHER" id="PTHR35446:SF3">
    <property type="entry name" value="CMD DOMAIN-CONTAINING PROTEIN"/>
    <property type="match status" value="1"/>
</dbReference>
<dbReference type="Pfam" id="PF02627">
    <property type="entry name" value="CMD"/>
    <property type="match status" value="1"/>
</dbReference>
<keyword evidence="4" id="KW-1185">Reference proteome</keyword>
<dbReference type="SUPFAM" id="SSF69118">
    <property type="entry name" value="AhpD-like"/>
    <property type="match status" value="1"/>
</dbReference>
<dbReference type="Proteomes" id="UP001551482">
    <property type="component" value="Unassembled WGS sequence"/>
</dbReference>
<comment type="caution">
    <text evidence="3">The sequence shown here is derived from an EMBL/GenBank/DDBJ whole genome shotgun (WGS) entry which is preliminary data.</text>
</comment>
<accession>A0ABV3DHP7</accession>
<dbReference type="EMBL" id="JBEZFP010000031">
    <property type="protein sequence ID" value="MEU8134752.1"/>
    <property type="molecule type" value="Genomic_DNA"/>
</dbReference>
<dbReference type="InterPro" id="IPR003779">
    <property type="entry name" value="CMD-like"/>
</dbReference>
<protein>
    <submittedName>
        <fullName evidence="3">Carboxymuconolactone decarboxylase family protein</fullName>
    </submittedName>
</protein>
<evidence type="ECO:0000256" key="1">
    <source>
        <dbReference type="SAM" id="MobiDB-lite"/>
    </source>
</evidence>
<feature type="compositionally biased region" description="Low complexity" evidence="1">
    <location>
        <begin position="195"/>
        <end position="210"/>
    </location>
</feature>
<organism evidence="3 4">
    <name type="scientific">Streptodolium elevatio</name>
    <dbReference type="NCBI Taxonomy" id="3157996"/>
    <lineage>
        <taxon>Bacteria</taxon>
        <taxon>Bacillati</taxon>
        <taxon>Actinomycetota</taxon>
        <taxon>Actinomycetes</taxon>
        <taxon>Kitasatosporales</taxon>
        <taxon>Streptomycetaceae</taxon>
        <taxon>Streptodolium</taxon>
    </lineage>
</organism>
<dbReference type="InterPro" id="IPR004675">
    <property type="entry name" value="AhpD_core"/>
</dbReference>
<feature type="compositionally biased region" description="Basic and acidic residues" evidence="1">
    <location>
        <begin position="1"/>
        <end position="11"/>
    </location>
</feature>
<evidence type="ECO:0000259" key="2">
    <source>
        <dbReference type="Pfam" id="PF02627"/>
    </source>
</evidence>
<feature type="region of interest" description="Disordered" evidence="1">
    <location>
        <begin position="182"/>
        <end position="210"/>
    </location>
</feature>
<dbReference type="Gene3D" id="1.20.1290.10">
    <property type="entry name" value="AhpD-like"/>
    <property type="match status" value="1"/>
</dbReference>
<feature type="region of interest" description="Disordered" evidence="1">
    <location>
        <begin position="1"/>
        <end position="21"/>
    </location>
</feature>
<proteinExistence type="predicted"/>
<evidence type="ECO:0000313" key="4">
    <source>
        <dbReference type="Proteomes" id="UP001551482"/>
    </source>
</evidence>
<sequence>MTEAFFHDHTPDTAPPSSRRAMEGTAAKFGYLPSAVARLAESPETLEAFLRISSTFELTTLDKLARETVVLTVATRNGCELCVAMHTGVLTAVGADPEVVGALRDQAPLPDPRLEAVRRFTLHVLATAGAVEPDRMREFLGHGFTTRNALEVVLGIGAYTLSTFANRLVDAPVDEPMARFAWHPPTAADGSESGPAQASAQAPAAAPAPA</sequence>
<name>A0ABV3DHP7_9ACTN</name>
<feature type="domain" description="Carboxymuconolactone decarboxylase-like" evidence="2">
    <location>
        <begin position="58"/>
        <end position="107"/>
    </location>
</feature>
<reference evidence="3 4" key="1">
    <citation type="submission" date="2024-06" db="EMBL/GenBank/DDBJ databases">
        <title>The Natural Products Discovery Center: Release of the First 8490 Sequenced Strains for Exploring Actinobacteria Biosynthetic Diversity.</title>
        <authorList>
            <person name="Kalkreuter E."/>
            <person name="Kautsar S.A."/>
            <person name="Yang D."/>
            <person name="Bader C.D."/>
            <person name="Teijaro C.N."/>
            <person name="Fluegel L."/>
            <person name="Davis C.M."/>
            <person name="Simpson J.R."/>
            <person name="Lauterbach L."/>
            <person name="Steele A.D."/>
            <person name="Gui C."/>
            <person name="Meng S."/>
            <person name="Li G."/>
            <person name="Viehrig K."/>
            <person name="Ye F."/>
            <person name="Su P."/>
            <person name="Kiefer A.F."/>
            <person name="Nichols A."/>
            <person name="Cepeda A.J."/>
            <person name="Yan W."/>
            <person name="Fan B."/>
            <person name="Jiang Y."/>
            <person name="Adhikari A."/>
            <person name="Zheng C.-J."/>
            <person name="Schuster L."/>
            <person name="Cowan T.M."/>
            <person name="Smanski M.J."/>
            <person name="Chevrette M.G."/>
            <person name="De Carvalho L.P.S."/>
            <person name="Shen B."/>
        </authorList>
    </citation>
    <scope>NUCLEOTIDE SEQUENCE [LARGE SCALE GENOMIC DNA]</scope>
    <source>
        <strain evidence="3 4">NPDC048946</strain>
    </source>
</reference>
<evidence type="ECO:0000313" key="3">
    <source>
        <dbReference type="EMBL" id="MEU8134752.1"/>
    </source>
</evidence>
<dbReference type="PANTHER" id="PTHR35446">
    <property type="entry name" value="SI:CH211-175M2.5"/>
    <property type="match status" value="1"/>
</dbReference>
<dbReference type="RefSeq" id="WP_358353676.1">
    <property type="nucleotide sequence ID" value="NZ_JBEZFP010000031.1"/>
</dbReference>